<accession>A0ABT2RU15</accession>
<dbReference type="RefSeq" id="WP_158361844.1">
    <property type="nucleotide sequence ID" value="NZ_JAOQKC010000002.1"/>
</dbReference>
<sequence>MAARKELVLYYTPEKSDADRLLKGVLVRMGVRIRNLTPEQTDEKIGALAGLAGCEEQTDAPEAPAISEKMLILHGFSQQRLQELLAGLRKAKVPPIPLKAMVTEHNADWTLYELYQEIRKEHEMMTGQKESK</sequence>
<comment type="caution">
    <text evidence="1">The sequence shown here is derived from an EMBL/GenBank/DDBJ whole genome shotgun (WGS) entry which is preliminary data.</text>
</comment>
<evidence type="ECO:0000313" key="1">
    <source>
        <dbReference type="EMBL" id="MCU6695767.1"/>
    </source>
</evidence>
<reference evidence="1 2" key="1">
    <citation type="journal article" date="2021" name="ISME Commun">
        <title>Automated analysis of genomic sequences facilitates high-throughput and comprehensive description of bacteria.</title>
        <authorList>
            <person name="Hitch T.C.A."/>
        </authorList>
    </citation>
    <scope>NUCLEOTIDE SEQUENCE [LARGE SCALE GENOMIC DNA]</scope>
    <source>
        <strain evidence="1 2">Sanger_04</strain>
    </source>
</reference>
<evidence type="ECO:0000313" key="2">
    <source>
        <dbReference type="Proteomes" id="UP001652461"/>
    </source>
</evidence>
<dbReference type="EMBL" id="JAOQKC010000002">
    <property type="protein sequence ID" value="MCU6695767.1"/>
    <property type="molecule type" value="Genomic_DNA"/>
</dbReference>
<name>A0ABT2RU15_9FIRM</name>
<dbReference type="Pfam" id="PF12646">
    <property type="entry name" value="DUF3783"/>
    <property type="match status" value="1"/>
</dbReference>
<dbReference type="Proteomes" id="UP001652461">
    <property type="component" value="Unassembled WGS sequence"/>
</dbReference>
<dbReference type="InterPro" id="IPR016621">
    <property type="entry name" value="UCP014543"/>
</dbReference>
<proteinExistence type="predicted"/>
<gene>
    <name evidence="1" type="ORF">OCV63_02505</name>
</gene>
<protein>
    <submittedName>
        <fullName evidence="1">DUF3783 domain-containing protein</fullName>
    </submittedName>
</protein>
<organism evidence="1 2">
    <name type="scientific">Laedolimicola ammoniilytica</name>
    <dbReference type="NCBI Taxonomy" id="2981771"/>
    <lineage>
        <taxon>Bacteria</taxon>
        <taxon>Bacillati</taxon>
        <taxon>Bacillota</taxon>
        <taxon>Clostridia</taxon>
        <taxon>Lachnospirales</taxon>
        <taxon>Lachnospiraceae</taxon>
        <taxon>Laedolimicola</taxon>
    </lineage>
</organism>
<keyword evidence="2" id="KW-1185">Reference proteome</keyword>